<keyword evidence="2" id="KW-0472">Membrane</keyword>
<evidence type="ECO:0000313" key="3">
    <source>
        <dbReference type="EMBL" id="MXV17544.1"/>
    </source>
</evidence>
<feature type="transmembrane region" description="Helical" evidence="2">
    <location>
        <begin position="12"/>
        <end position="33"/>
    </location>
</feature>
<organism evidence="3 4">
    <name type="scientific">Hufsiella ginkgonis</name>
    <dbReference type="NCBI Taxonomy" id="2695274"/>
    <lineage>
        <taxon>Bacteria</taxon>
        <taxon>Pseudomonadati</taxon>
        <taxon>Bacteroidota</taxon>
        <taxon>Sphingobacteriia</taxon>
        <taxon>Sphingobacteriales</taxon>
        <taxon>Sphingobacteriaceae</taxon>
        <taxon>Hufsiella</taxon>
    </lineage>
</organism>
<dbReference type="Proteomes" id="UP000451233">
    <property type="component" value="Unassembled WGS sequence"/>
</dbReference>
<reference evidence="3 4" key="1">
    <citation type="submission" date="2019-11" db="EMBL/GenBank/DDBJ databases">
        <title>Pedobacter sp. HMF7056 Genome sequencing and assembly.</title>
        <authorList>
            <person name="Kang H."/>
            <person name="Kim H."/>
            <person name="Joh K."/>
        </authorList>
    </citation>
    <scope>NUCLEOTIDE SEQUENCE [LARGE SCALE GENOMIC DNA]</scope>
    <source>
        <strain evidence="3 4">HMF7056</strain>
    </source>
</reference>
<feature type="region of interest" description="Disordered" evidence="1">
    <location>
        <begin position="589"/>
        <end position="624"/>
    </location>
</feature>
<name>A0A7K1Y2N3_9SPHI</name>
<dbReference type="RefSeq" id="WP_160908539.1">
    <property type="nucleotide sequence ID" value="NZ_WVHS01000005.1"/>
</dbReference>
<evidence type="ECO:0000256" key="2">
    <source>
        <dbReference type="SAM" id="Phobius"/>
    </source>
</evidence>
<keyword evidence="2" id="KW-0812">Transmembrane</keyword>
<keyword evidence="2" id="KW-1133">Transmembrane helix</keyword>
<evidence type="ECO:0000313" key="4">
    <source>
        <dbReference type="Proteomes" id="UP000451233"/>
    </source>
</evidence>
<evidence type="ECO:0008006" key="5">
    <source>
        <dbReference type="Google" id="ProtNLM"/>
    </source>
</evidence>
<evidence type="ECO:0000256" key="1">
    <source>
        <dbReference type="SAM" id="MobiDB-lite"/>
    </source>
</evidence>
<sequence length="624" mass="72304">METKKRRRSRIWGWILGSVLFIVAVLAGIAWYLSREWKPLLGQQMKELVLASSDSLYHIEYDSFDINLVTGNASITNFRLLSDTSVYLRMVANQEAPDNLYELRVKSLMLRNFHPKLLYQQKKLNINSIVIDNPSLAITNKRQPYNDTVPVHKGKPKTMYQMISKVFKEVKIGGINLKNIDFTFINRSNQPAKQNSVRNLNINISDILIDSLSETDKSRLYHTRNVDLLMTDYRIATPDSLYYLNFKNMAFSTSGRRLRFDRIDLQPRYKTAEFYRRVGHRKERFNIAFNEVLLKGIDLRRFSRDQKLYATSFNLKNGELSIYNTNDLPKLASKPKYGKFPHQQLQKLALDLKIDTFNLRNINISYSEYNKVSRQTGKVTLDRTYGRIFNLTNDSVVLAKNHHMKAFITTYVMNSGRLDLKLDFDLFDKNGAFTYSGTLGKMDGRSFNKITRPLGLLEINSASIKRMTFSARASEINARGSVQFYYNDLNVNVFKRDKETGEVKKQGLISTVANIFVIHADNPSDKGKFTEGTISYVRPPEAAFFAVIWKSLFTGIKESVGVSAEKETKIKNTVQKVGNLVNGIKQKLEERKERRKERKEERKEKKLLKEKEKNEEKKEKEKVD</sequence>
<keyword evidence="4" id="KW-1185">Reference proteome</keyword>
<gene>
    <name evidence="3" type="ORF">GS398_19750</name>
</gene>
<dbReference type="EMBL" id="WVHS01000005">
    <property type="protein sequence ID" value="MXV17544.1"/>
    <property type="molecule type" value="Genomic_DNA"/>
</dbReference>
<protein>
    <recommendedName>
        <fullName evidence="5">DUF748 domain-containing protein</fullName>
    </recommendedName>
</protein>
<proteinExistence type="predicted"/>
<dbReference type="AlphaFoldDB" id="A0A7K1Y2N3"/>
<accession>A0A7K1Y2N3</accession>
<comment type="caution">
    <text evidence="3">The sequence shown here is derived from an EMBL/GenBank/DDBJ whole genome shotgun (WGS) entry which is preliminary data.</text>
</comment>